<accession>A0A1L3JC30</accession>
<evidence type="ECO:0000259" key="2">
    <source>
        <dbReference type="Pfam" id="PF14295"/>
    </source>
</evidence>
<evidence type="ECO:0000313" key="3">
    <source>
        <dbReference type="EMBL" id="APG62686.1"/>
    </source>
</evidence>
<keyword evidence="1" id="KW-0812">Transmembrane</keyword>
<dbReference type="InterPro" id="IPR003609">
    <property type="entry name" value="Pan_app"/>
</dbReference>
<organism evidence="3 4">
    <name type="scientific">Sphingorhabdus lutea</name>
    <dbReference type="NCBI Taxonomy" id="1913578"/>
    <lineage>
        <taxon>Bacteria</taxon>
        <taxon>Pseudomonadati</taxon>
        <taxon>Pseudomonadota</taxon>
        <taxon>Alphaproteobacteria</taxon>
        <taxon>Sphingomonadales</taxon>
        <taxon>Sphingomonadaceae</taxon>
        <taxon>Sphingorhabdus</taxon>
    </lineage>
</organism>
<sequence>MRLALFDIYDKIFNKRPIIWVMTIICFICAAFIFPISKHDRLNAQEVGQTIGGWERHPSQLTDAQSFKLYNEKARFKPGLYQFRSVNSGHCMTYKAWENFASFKTDECIKNHVFYILPHHEGYTIRRVLTGSSAAYDPEHLRGCTTTGRGNVIGTRHFNILACGVPNNADSWEMAGDPDQIFSIHMVGRGPLFEIRPNNIEGDCISIARNSIDKEAAIISWACNGEAGQRFEIKLIKEIEPLLEAKLLERHGWIKGPDSWQLISPAGGVDMPGGNYNEFETIDDNGKYCALACVQNGISCKGFTWTAAGFDRSKPMCQLKSTLTQPINRGPSSTNDIFSGIVRR</sequence>
<keyword evidence="4" id="KW-1185">Reference proteome</keyword>
<protein>
    <recommendedName>
        <fullName evidence="2">Apple domain-containing protein</fullName>
    </recommendedName>
</protein>
<dbReference type="KEGG" id="sphl:LPB140_07655"/>
<dbReference type="Gene3D" id="3.50.4.10">
    <property type="entry name" value="Hepatocyte Growth Factor"/>
    <property type="match status" value="1"/>
</dbReference>
<evidence type="ECO:0000313" key="4">
    <source>
        <dbReference type="Proteomes" id="UP000242561"/>
    </source>
</evidence>
<dbReference type="AlphaFoldDB" id="A0A1L3JC30"/>
<dbReference type="Pfam" id="PF14295">
    <property type="entry name" value="PAN_4"/>
    <property type="match status" value="1"/>
</dbReference>
<name>A0A1L3JC30_9SPHN</name>
<dbReference type="CDD" id="cd00161">
    <property type="entry name" value="beta-trefoil_Ricin-like"/>
    <property type="match status" value="1"/>
</dbReference>
<keyword evidence="1" id="KW-1133">Transmembrane helix</keyword>
<feature type="transmembrane region" description="Helical" evidence="1">
    <location>
        <begin position="18"/>
        <end position="36"/>
    </location>
</feature>
<evidence type="ECO:0000256" key="1">
    <source>
        <dbReference type="SAM" id="Phobius"/>
    </source>
</evidence>
<dbReference type="Gene3D" id="2.80.10.50">
    <property type="match status" value="1"/>
</dbReference>
<dbReference type="OrthoDB" id="7594877at2"/>
<keyword evidence="1" id="KW-0472">Membrane</keyword>
<dbReference type="SUPFAM" id="SSF50370">
    <property type="entry name" value="Ricin B-like lectins"/>
    <property type="match status" value="1"/>
</dbReference>
<proteinExistence type="predicted"/>
<reference evidence="3 4" key="1">
    <citation type="submission" date="2016-11" db="EMBL/GenBank/DDBJ databases">
        <title>Sphingorhabdus sp. LPB0140, isolated from marine environment.</title>
        <authorList>
            <person name="Kim E."/>
            <person name="Yi H."/>
        </authorList>
    </citation>
    <scope>NUCLEOTIDE SEQUENCE [LARGE SCALE GENOMIC DNA]</scope>
    <source>
        <strain evidence="3 4">LPB0140</strain>
    </source>
</reference>
<dbReference type="STRING" id="1913578.LPB140_07655"/>
<gene>
    <name evidence="3" type="ORF">LPB140_07655</name>
</gene>
<dbReference type="EMBL" id="CP018154">
    <property type="protein sequence ID" value="APG62686.1"/>
    <property type="molecule type" value="Genomic_DNA"/>
</dbReference>
<dbReference type="Proteomes" id="UP000242561">
    <property type="component" value="Chromosome"/>
</dbReference>
<feature type="domain" description="Apple" evidence="2">
    <location>
        <begin position="269"/>
        <end position="320"/>
    </location>
</feature>
<dbReference type="InterPro" id="IPR035992">
    <property type="entry name" value="Ricin_B-like_lectins"/>
</dbReference>